<name>A0A285UZ19_9HYPH</name>
<protein>
    <submittedName>
        <fullName evidence="1">Uncharacterized protein</fullName>
    </submittedName>
</protein>
<sequence length="101" mass="11097">MEHPAALHMPPGCCIPHTQLTRANASSAILSVIVKNFINLLAGSRNEGAMSETRGEFIKAKLTELLELSRKDGEKAVMLSYLLSMTLQEARQVYWGERGPA</sequence>
<dbReference type="Proteomes" id="UP000219167">
    <property type="component" value="Unassembled WGS sequence"/>
</dbReference>
<gene>
    <name evidence="1" type="ORF">SAMN05892877_12726</name>
</gene>
<keyword evidence="2" id="KW-1185">Reference proteome</keyword>
<proteinExistence type="predicted"/>
<dbReference type="AlphaFoldDB" id="A0A285UZ19"/>
<organism evidence="1 2">
    <name type="scientific">Rhizobium subbaraonis</name>
    <dbReference type="NCBI Taxonomy" id="908946"/>
    <lineage>
        <taxon>Bacteria</taxon>
        <taxon>Pseudomonadati</taxon>
        <taxon>Pseudomonadota</taxon>
        <taxon>Alphaproteobacteria</taxon>
        <taxon>Hyphomicrobiales</taxon>
        <taxon>Rhizobiaceae</taxon>
        <taxon>Rhizobium/Agrobacterium group</taxon>
        <taxon>Rhizobium</taxon>
    </lineage>
</organism>
<dbReference type="RefSeq" id="WP_097142869.1">
    <property type="nucleotide sequence ID" value="NZ_OBQD01000027.1"/>
</dbReference>
<evidence type="ECO:0000313" key="1">
    <source>
        <dbReference type="EMBL" id="SOC47134.1"/>
    </source>
</evidence>
<dbReference type="EMBL" id="OBQD01000027">
    <property type="protein sequence ID" value="SOC47134.1"/>
    <property type="molecule type" value="Genomic_DNA"/>
</dbReference>
<reference evidence="1 2" key="1">
    <citation type="submission" date="2017-08" db="EMBL/GenBank/DDBJ databases">
        <authorList>
            <person name="de Groot N.N."/>
        </authorList>
    </citation>
    <scope>NUCLEOTIDE SEQUENCE [LARGE SCALE GENOMIC DNA]</scope>
    <source>
        <strain evidence="1 2">JC85</strain>
    </source>
</reference>
<evidence type="ECO:0000313" key="2">
    <source>
        <dbReference type="Proteomes" id="UP000219167"/>
    </source>
</evidence>
<accession>A0A285UZ19</accession>